<keyword evidence="8" id="KW-1185">Reference proteome</keyword>
<protein>
    <submittedName>
        <fullName evidence="7">CerR family C-terminal domain-containing protein</fullName>
    </submittedName>
</protein>
<accession>A0A7S8HCY0</accession>
<name>A0A7S8HCY0_9HYPH</name>
<evidence type="ECO:0000256" key="3">
    <source>
        <dbReference type="ARBA" id="ARBA00023163"/>
    </source>
</evidence>
<dbReference type="PANTHER" id="PTHR30055">
    <property type="entry name" value="HTH-TYPE TRANSCRIPTIONAL REGULATOR RUTR"/>
    <property type="match status" value="1"/>
</dbReference>
<dbReference type="SUPFAM" id="SSF48498">
    <property type="entry name" value="Tetracyclin repressor-like, C-terminal domain"/>
    <property type="match status" value="1"/>
</dbReference>
<dbReference type="SUPFAM" id="SSF46689">
    <property type="entry name" value="Homeodomain-like"/>
    <property type="match status" value="1"/>
</dbReference>
<reference evidence="7 8" key="1">
    <citation type="submission" date="2020-06" db="EMBL/GenBank/DDBJ databases">
        <title>Genome sequence of 2 isolates from Red Sea Mangroves.</title>
        <authorList>
            <person name="Sefrji F."/>
            <person name="Michoud G."/>
            <person name="Merlino G."/>
            <person name="Daffonchio D."/>
        </authorList>
    </citation>
    <scope>NUCLEOTIDE SEQUENCE [LARGE SCALE GENOMIC DNA]</scope>
    <source>
        <strain evidence="7 8">R1DC25</strain>
    </source>
</reference>
<evidence type="ECO:0000256" key="4">
    <source>
        <dbReference type="PROSITE-ProRule" id="PRU00335"/>
    </source>
</evidence>
<keyword evidence="3" id="KW-0804">Transcription</keyword>
<dbReference type="Gene3D" id="1.10.10.60">
    <property type="entry name" value="Homeodomain-like"/>
    <property type="match status" value="1"/>
</dbReference>
<gene>
    <name evidence="7" type="ORF">HW532_14200</name>
</gene>
<dbReference type="InterPro" id="IPR050109">
    <property type="entry name" value="HTH-type_TetR-like_transc_reg"/>
</dbReference>
<evidence type="ECO:0000256" key="2">
    <source>
        <dbReference type="ARBA" id="ARBA00023125"/>
    </source>
</evidence>
<dbReference type="PRINTS" id="PR00455">
    <property type="entry name" value="HTHTETR"/>
</dbReference>
<dbReference type="PROSITE" id="PS50977">
    <property type="entry name" value="HTH_TETR_2"/>
    <property type="match status" value="1"/>
</dbReference>
<keyword evidence="2 4" id="KW-0238">DNA-binding</keyword>
<dbReference type="Proteomes" id="UP000593594">
    <property type="component" value="Chromosome"/>
</dbReference>
<dbReference type="RefSeq" id="WP_213161101.1">
    <property type="nucleotide sequence ID" value="NZ_CP058214.1"/>
</dbReference>
<feature type="region of interest" description="Disordered" evidence="5">
    <location>
        <begin position="1"/>
        <end position="22"/>
    </location>
</feature>
<dbReference type="AlphaFoldDB" id="A0A7S8HCY0"/>
<dbReference type="GO" id="GO:0003700">
    <property type="term" value="F:DNA-binding transcription factor activity"/>
    <property type="evidence" value="ECO:0007669"/>
    <property type="project" value="TreeGrafter"/>
</dbReference>
<dbReference type="Pfam" id="PF00440">
    <property type="entry name" value="TetR_N"/>
    <property type="match status" value="1"/>
</dbReference>
<feature type="domain" description="HTH tetR-type" evidence="6">
    <location>
        <begin position="22"/>
        <end position="82"/>
    </location>
</feature>
<dbReference type="InterPro" id="IPR009057">
    <property type="entry name" value="Homeodomain-like_sf"/>
</dbReference>
<proteinExistence type="predicted"/>
<evidence type="ECO:0000256" key="5">
    <source>
        <dbReference type="SAM" id="MobiDB-lite"/>
    </source>
</evidence>
<dbReference type="GO" id="GO:0000976">
    <property type="term" value="F:transcription cis-regulatory region binding"/>
    <property type="evidence" value="ECO:0007669"/>
    <property type="project" value="TreeGrafter"/>
</dbReference>
<dbReference type="Gene3D" id="1.10.357.10">
    <property type="entry name" value="Tetracycline Repressor, domain 2"/>
    <property type="match status" value="1"/>
</dbReference>
<dbReference type="PANTHER" id="PTHR30055:SF234">
    <property type="entry name" value="HTH-TYPE TRANSCRIPTIONAL REGULATOR BETI"/>
    <property type="match status" value="1"/>
</dbReference>
<dbReference type="KEGG" id="kmn:HW532_14200"/>
<dbReference type="InterPro" id="IPR015292">
    <property type="entry name" value="Tscrpt_reg_YbiH_C"/>
</dbReference>
<dbReference type="EMBL" id="CP058214">
    <property type="protein sequence ID" value="QPC43738.1"/>
    <property type="molecule type" value="Genomic_DNA"/>
</dbReference>
<evidence type="ECO:0000256" key="1">
    <source>
        <dbReference type="ARBA" id="ARBA00023015"/>
    </source>
</evidence>
<evidence type="ECO:0000313" key="7">
    <source>
        <dbReference type="EMBL" id="QPC43738.1"/>
    </source>
</evidence>
<sequence length="235" mass="25172">MTDDRTSTSRRRAGGPGEADREATRARLVAAGLDLFGRQGYEGATTRAIATAAGVNLASIPYHFGGKEGLYVAVAKHVADEIGQRMLPAFAEVETVLADPKAPRAAVLAQLHALMDRFCDLLVGGTQAAPWARFIIREQMDPSPAFDIFYEGVMRIGHSALCRLVGRLAGLPADAEETKIRAFALIGQVLVFRVAHAGVLRRLGWEEITPERLAATKAAVNAHITAIFSDGSARP</sequence>
<evidence type="ECO:0000259" key="6">
    <source>
        <dbReference type="PROSITE" id="PS50977"/>
    </source>
</evidence>
<dbReference type="InterPro" id="IPR036271">
    <property type="entry name" value="Tet_transcr_reg_TetR-rel_C_sf"/>
</dbReference>
<dbReference type="Pfam" id="PF09209">
    <property type="entry name" value="CecR_C"/>
    <property type="match status" value="1"/>
</dbReference>
<organism evidence="7 8">
    <name type="scientific">Kaustia mangrovi</name>
    <dbReference type="NCBI Taxonomy" id="2593653"/>
    <lineage>
        <taxon>Bacteria</taxon>
        <taxon>Pseudomonadati</taxon>
        <taxon>Pseudomonadota</taxon>
        <taxon>Alphaproteobacteria</taxon>
        <taxon>Hyphomicrobiales</taxon>
        <taxon>Parvibaculaceae</taxon>
        <taxon>Kaustia</taxon>
    </lineage>
</organism>
<feature type="DNA-binding region" description="H-T-H motif" evidence="4">
    <location>
        <begin position="45"/>
        <end position="64"/>
    </location>
</feature>
<evidence type="ECO:0000313" key="8">
    <source>
        <dbReference type="Proteomes" id="UP000593594"/>
    </source>
</evidence>
<dbReference type="InterPro" id="IPR001647">
    <property type="entry name" value="HTH_TetR"/>
</dbReference>
<keyword evidence="1" id="KW-0805">Transcription regulation</keyword>